<gene>
    <name evidence="3" type="primary">LOC115737898</name>
</gene>
<proteinExistence type="predicted"/>
<feature type="signal peptide" evidence="1">
    <location>
        <begin position="1"/>
        <end position="23"/>
    </location>
</feature>
<organism evidence="2 3">
    <name type="scientific">Rhodamnia argentea</name>
    <dbReference type="NCBI Taxonomy" id="178133"/>
    <lineage>
        <taxon>Eukaryota</taxon>
        <taxon>Viridiplantae</taxon>
        <taxon>Streptophyta</taxon>
        <taxon>Embryophyta</taxon>
        <taxon>Tracheophyta</taxon>
        <taxon>Spermatophyta</taxon>
        <taxon>Magnoliopsida</taxon>
        <taxon>eudicotyledons</taxon>
        <taxon>Gunneridae</taxon>
        <taxon>Pentapetalae</taxon>
        <taxon>rosids</taxon>
        <taxon>malvids</taxon>
        <taxon>Myrtales</taxon>
        <taxon>Myrtaceae</taxon>
        <taxon>Myrtoideae</taxon>
        <taxon>Myrteae</taxon>
        <taxon>Australasian group</taxon>
        <taxon>Rhodamnia</taxon>
    </lineage>
</organism>
<dbReference type="KEGG" id="rarg:115737898"/>
<evidence type="ECO:0000313" key="3">
    <source>
        <dbReference type="RefSeq" id="XP_030526168.1"/>
    </source>
</evidence>
<feature type="chain" id="PRO_5034433370" evidence="1">
    <location>
        <begin position="24"/>
        <end position="108"/>
    </location>
</feature>
<keyword evidence="2" id="KW-1185">Reference proteome</keyword>
<sequence length="108" mass="11474">MDKVKSAFVVCLVLGLFLGQSRANFEDCYASCFILCAITPGNSLFSCSVKCLKDCVIPPSDSLGDTQYFCKLGCASSLCTNLSSKDNPGEKRVAGCVDSCSETCAHHV</sequence>
<accession>A0A8B8NWK2</accession>
<protein>
    <submittedName>
        <fullName evidence="3">Thionin-like protein 2</fullName>
    </submittedName>
</protein>
<keyword evidence="1" id="KW-0732">Signal</keyword>
<dbReference type="InterPro" id="IPR038975">
    <property type="entry name" value="THNL"/>
</dbReference>
<name>A0A8B8NWK2_9MYRT</name>
<dbReference type="GeneID" id="115737898"/>
<dbReference type="PANTHER" id="PTHR36312:SF1">
    <property type="entry name" value="OS01G0594500 PROTEIN"/>
    <property type="match status" value="1"/>
</dbReference>
<evidence type="ECO:0000313" key="2">
    <source>
        <dbReference type="Proteomes" id="UP000827889"/>
    </source>
</evidence>
<dbReference type="PANTHER" id="PTHR36312">
    <property type="entry name" value="THIONIN-LIKE PROTEIN 1"/>
    <property type="match status" value="1"/>
</dbReference>
<dbReference type="RefSeq" id="XP_030526168.1">
    <property type="nucleotide sequence ID" value="XM_030670308.2"/>
</dbReference>
<dbReference type="AlphaFoldDB" id="A0A8B8NWK2"/>
<evidence type="ECO:0000256" key="1">
    <source>
        <dbReference type="SAM" id="SignalP"/>
    </source>
</evidence>
<dbReference type="Proteomes" id="UP000827889">
    <property type="component" value="Chromosome 8"/>
</dbReference>
<reference evidence="3" key="1">
    <citation type="submission" date="2025-08" db="UniProtKB">
        <authorList>
            <consortium name="RefSeq"/>
        </authorList>
    </citation>
    <scope>IDENTIFICATION</scope>
    <source>
        <tissue evidence="3">Leaf</tissue>
    </source>
</reference>
<dbReference type="OrthoDB" id="653285at2759"/>